<dbReference type="PANTHER" id="PTHR48111:SF4">
    <property type="entry name" value="DNA-BINDING DUAL TRANSCRIPTIONAL REGULATOR OMPR"/>
    <property type="match status" value="1"/>
</dbReference>
<dbReference type="GO" id="GO:0005829">
    <property type="term" value="C:cytosol"/>
    <property type="evidence" value="ECO:0007669"/>
    <property type="project" value="TreeGrafter"/>
</dbReference>
<dbReference type="GO" id="GO:0006355">
    <property type="term" value="P:regulation of DNA-templated transcription"/>
    <property type="evidence" value="ECO:0007669"/>
    <property type="project" value="InterPro"/>
</dbReference>
<protein>
    <recommendedName>
        <fullName evidence="9">Regulatory protein VirG</fullName>
    </recommendedName>
</protein>
<comment type="caution">
    <text evidence="14">The sequence shown here is derived from an EMBL/GenBank/DDBJ whole genome shotgun (WGS) entry which is preliminary data.</text>
</comment>
<gene>
    <name evidence="14" type="ORF">QO001_003981</name>
</gene>
<keyword evidence="4" id="KW-0902">Two-component regulatory system</keyword>
<dbReference type="InterPro" id="IPR001867">
    <property type="entry name" value="OmpR/PhoB-type_DNA-bd"/>
</dbReference>
<feature type="domain" description="OmpR/PhoB-type" evidence="13">
    <location>
        <begin position="146"/>
        <end position="246"/>
    </location>
</feature>
<dbReference type="GO" id="GO:0032993">
    <property type="term" value="C:protein-DNA complex"/>
    <property type="evidence" value="ECO:0007669"/>
    <property type="project" value="TreeGrafter"/>
</dbReference>
<dbReference type="SUPFAM" id="SSF46894">
    <property type="entry name" value="C-terminal effector domain of the bipartite response regulators"/>
    <property type="match status" value="1"/>
</dbReference>
<dbReference type="CDD" id="cd00383">
    <property type="entry name" value="trans_reg_C"/>
    <property type="match status" value="1"/>
</dbReference>
<dbReference type="Proteomes" id="UP001223420">
    <property type="component" value="Unassembled WGS sequence"/>
</dbReference>
<name>A0AAJ1TZ12_9HYPH</name>
<dbReference type="InterPro" id="IPR001789">
    <property type="entry name" value="Sig_transdc_resp-reg_receiver"/>
</dbReference>
<keyword evidence="8" id="KW-0804">Transcription</keyword>
<keyword evidence="5" id="KW-0805">Transcription regulation</keyword>
<accession>A0AAJ1TZ12</accession>
<dbReference type="SMART" id="SM00448">
    <property type="entry name" value="REC"/>
    <property type="match status" value="1"/>
</dbReference>
<dbReference type="FunFam" id="3.40.50.2300:FF:000001">
    <property type="entry name" value="DNA-binding response regulator PhoB"/>
    <property type="match status" value="1"/>
</dbReference>
<dbReference type="InterPro" id="IPR016032">
    <property type="entry name" value="Sig_transdc_resp-reg_C-effctor"/>
</dbReference>
<evidence type="ECO:0000256" key="1">
    <source>
        <dbReference type="ARBA" id="ARBA00004496"/>
    </source>
</evidence>
<dbReference type="GO" id="GO:0000156">
    <property type="term" value="F:phosphorelay response regulator activity"/>
    <property type="evidence" value="ECO:0007669"/>
    <property type="project" value="TreeGrafter"/>
</dbReference>
<proteinExistence type="predicted"/>
<dbReference type="PROSITE" id="PS50110">
    <property type="entry name" value="RESPONSE_REGULATORY"/>
    <property type="match status" value="1"/>
</dbReference>
<dbReference type="Pfam" id="PF00486">
    <property type="entry name" value="Trans_reg_C"/>
    <property type="match status" value="1"/>
</dbReference>
<sequence>MTLADPHADSFAMNAPATPHILVVEDDREISALVARYLRGNECRVTLAGDGNDMDRALAESRIDLIVLDLMLPGEDGLSLCRRLRASSQIPILMLTAKSEEVDRILGLELGADDYLAKPFNPRELLARIRAILRRVSAEVPDTDERRRLHFSGWTLDVSLRQVLSPEGARIAVTGAEFDLLHALCLRPGRVLSRDQLLDLTQGRSAGPFERSIDVLISRIRQKIERDTRNPEFIRTIRSGGYLFTPEVTRS</sequence>
<comment type="subcellular location">
    <subcellularLocation>
        <location evidence="1">Cytoplasm</location>
    </subcellularLocation>
</comment>
<dbReference type="PANTHER" id="PTHR48111">
    <property type="entry name" value="REGULATOR OF RPOS"/>
    <property type="match status" value="1"/>
</dbReference>
<dbReference type="RefSeq" id="WP_205836139.1">
    <property type="nucleotide sequence ID" value="NZ_CP033231.1"/>
</dbReference>
<dbReference type="Gene3D" id="3.40.50.2300">
    <property type="match status" value="1"/>
</dbReference>
<keyword evidence="7" id="KW-0010">Activator</keyword>
<evidence type="ECO:0000256" key="4">
    <source>
        <dbReference type="ARBA" id="ARBA00023012"/>
    </source>
</evidence>
<evidence type="ECO:0000256" key="10">
    <source>
        <dbReference type="PROSITE-ProRule" id="PRU00169"/>
    </source>
</evidence>
<dbReference type="Gene3D" id="6.10.250.690">
    <property type="match status" value="1"/>
</dbReference>
<reference evidence="14" key="1">
    <citation type="submission" date="2023-07" db="EMBL/GenBank/DDBJ databases">
        <title>Genomic Encyclopedia of Type Strains, Phase IV (KMG-IV): sequencing the most valuable type-strain genomes for metagenomic binning, comparative biology and taxonomic classification.</title>
        <authorList>
            <person name="Goeker M."/>
        </authorList>
    </citation>
    <scope>NUCLEOTIDE SEQUENCE</scope>
    <source>
        <strain evidence="14">DSM 19569</strain>
    </source>
</reference>
<feature type="DNA-binding region" description="OmpR/PhoB-type" evidence="11">
    <location>
        <begin position="146"/>
        <end position="246"/>
    </location>
</feature>
<dbReference type="PROSITE" id="PS51755">
    <property type="entry name" value="OMPR_PHOB"/>
    <property type="match status" value="1"/>
</dbReference>
<dbReference type="InterPro" id="IPR036388">
    <property type="entry name" value="WH-like_DNA-bd_sf"/>
</dbReference>
<evidence type="ECO:0000313" key="14">
    <source>
        <dbReference type="EMBL" id="MDQ0545043.1"/>
    </source>
</evidence>
<evidence type="ECO:0000259" key="12">
    <source>
        <dbReference type="PROSITE" id="PS50110"/>
    </source>
</evidence>
<dbReference type="InterPro" id="IPR011006">
    <property type="entry name" value="CheY-like_superfamily"/>
</dbReference>
<keyword evidence="6 11" id="KW-0238">DNA-binding</keyword>
<dbReference type="EMBL" id="JAUSWL010000007">
    <property type="protein sequence ID" value="MDQ0545043.1"/>
    <property type="molecule type" value="Genomic_DNA"/>
</dbReference>
<feature type="modified residue" description="4-aspartylphosphate" evidence="10">
    <location>
        <position position="69"/>
    </location>
</feature>
<evidence type="ECO:0000313" key="15">
    <source>
        <dbReference type="Proteomes" id="UP001223420"/>
    </source>
</evidence>
<evidence type="ECO:0000256" key="9">
    <source>
        <dbReference type="ARBA" id="ARBA00067337"/>
    </source>
</evidence>
<evidence type="ECO:0000256" key="5">
    <source>
        <dbReference type="ARBA" id="ARBA00023015"/>
    </source>
</evidence>
<evidence type="ECO:0000256" key="7">
    <source>
        <dbReference type="ARBA" id="ARBA00023159"/>
    </source>
</evidence>
<dbReference type="SMART" id="SM00862">
    <property type="entry name" value="Trans_reg_C"/>
    <property type="match status" value="1"/>
</dbReference>
<dbReference type="Gene3D" id="1.10.10.10">
    <property type="entry name" value="Winged helix-like DNA-binding domain superfamily/Winged helix DNA-binding domain"/>
    <property type="match status" value="1"/>
</dbReference>
<dbReference type="InterPro" id="IPR039420">
    <property type="entry name" value="WalR-like"/>
</dbReference>
<feature type="domain" description="Response regulatory" evidence="12">
    <location>
        <begin position="20"/>
        <end position="133"/>
    </location>
</feature>
<keyword evidence="2" id="KW-0963">Cytoplasm</keyword>
<evidence type="ECO:0000256" key="11">
    <source>
        <dbReference type="PROSITE-ProRule" id="PRU01091"/>
    </source>
</evidence>
<evidence type="ECO:0000256" key="2">
    <source>
        <dbReference type="ARBA" id="ARBA00022490"/>
    </source>
</evidence>
<dbReference type="SUPFAM" id="SSF52172">
    <property type="entry name" value="CheY-like"/>
    <property type="match status" value="1"/>
</dbReference>
<evidence type="ECO:0000256" key="3">
    <source>
        <dbReference type="ARBA" id="ARBA00022553"/>
    </source>
</evidence>
<evidence type="ECO:0000256" key="6">
    <source>
        <dbReference type="ARBA" id="ARBA00023125"/>
    </source>
</evidence>
<dbReference type="AlphaFoldDB" id="A0AAJ1TZ12"/>
<keyword evidence="3 10" id="KW-0597">Phosphoprotein</keyword>
<dbReference type="Pfam" id="PF00072">
    <property type="entry name" value="Response_reg"/>
    <property type="match status" value="1"/>
</dbReference>
<organism evidence="14 15">
    <name type="scientific">Methylobacterium brachiatum</name>
    <dbReference type="NCBI Taxonomy" id="269660"/>
    <lineage>
        <taxon>Bacteria</taxon>
        <taxon>Pseudomonadati</taxon>
        <taxon>Pseudomonadota</taxon>
        <taxon>Alphaproteobacteria</taxon>
        <taxon>Hyphomicrobiales</taxon>
        <taxon>Methylobacteriaceae</taxon>
        <taxon>Methylobacterium</taxon>
    </lineage>
</organism>
<dbReference type="FunFam" id="1.10.10.10:FF:000099">
    <property type="entry name" value="Two-component system response regulator TorR"/>
    <property type="match status" value="1"/>
</dbReference>
<evidence type="ECO:0000259" key="13">
    <source>
        <dbReference type="PROSITE" id="PS51755"/>
    </source>
</evidence>
<dbReference type="GO" id="GO:0000976">
    <property type="term" value="F:transcription cis-regulatory region binding"/>
    <property type="evidence" value="ECO:0007669"/>
    <property type="project" value="TreeGrafter"/>
</dbReference>
<evidence type="ECO:0000256" key="8">
    <source>
        <dbReference type="ARBA" id="ARBA00023163"/>
    </source>
</evidence>